<protein>
    <submittedName>
        <fullName evidence="1">Uncharacterized protein</fullName>
    </submittedName>
</protein>
<organism evidence="1 2">
    <name type="scientific">Rhododendron molle</name>
    <name type="common">Chinese azalea</name>
    <name type="synonym">Azalea mollis</name>
    <dbReference type="NCBI Taxonomy" id="49168"/>
    <lineage>
        <taxon>Eukaryota</taxon>
        <taxon>Viridiplantae</taxon>
        <taxon>Streptophyta</taxon>
        <taxon>Embryophyta</taxon>
        <taxon>Tracheophyta</taxon>
        <taxon>Spermatophyta</taxon>
        <taxon>Magnoliopsida</taxon>
        <taxon>eudicotyledons</taxon>
        <taxon>Gunneridae</taxon>
        <taxon>Pentapetalae</taxon>
        <taxon>asterids</taxon>
        <taxon>Ericales</taxon>
        <taxon>Ericaceae</taxon>
        <taxon>Ericoideae</taxon>
        <taxon>Rhodoreae</taxon>
        <taxon>Rhododendron</taxon>
    </lineage>
</organism>
<accession>A0ACC0M985</accession>
<dbReference type="EMBL" id="CM046396">
    <property type="protein sequence ID" value="KAI8537154.1"/>
    <property type="molecule type" value="Genomic_DNA"/>
</dbReference>
<comment type="caution">
    <text evidence="1">The sequence shown here is derived from an EMBL/GenBank/DDBJ whole genome shotgun (WGS) entry which is preliminary data.</text>
</comment>
<dbReference type="Proteomes" id="UP001062846">
    <property type="component" value="Chromosome 9"/>
</dbReference>
<evidence type="ECO:0000313" key="2">
    <source>
        <dbReference type="Proteomes" id="UP001062846"/>
    </source>
</evidence>
<reference evidence="1" key="1">
    <citation type="submission" date="2022-02" db="EMBL/GenBank/DDBJ databases">
        <title>Plant Genome Project.</title>
        <authorList>
            <person name="Zhang R.-G."/>
        </authorList>
    </citation>
    <scope>NUCLEOTIDE SEQUENCE</scope>
    <source>
        <strain evidence="1">AT1</strain>
    </source>
</reference>
<name>A0ACC0M985_RHOML</name>
<evidence type="ECO:0000313" key="1">
    <source>
        <dbReference type="EMBL" id="KAI8537154.1"/>
    </source>
</evidence>
<keyword evidence="2" id="KW-1185">Reference proteome</keyword>
<gene>
    <name evidence="1" type="ORF">RHMOL_Rhmol09G0003600</name>
</gene>
<sequence length="372" mass="41586">MAESVQPNPSTSLVPTATAGDPPPPAQPPPPNRAGGFLSRRPGIRVTTEFDSDSAVFFHKISCKFLDSLAKLKVSFQNNDKGEIFEPQLALTSKYLSLHYDLEERNALVKSSFDVGPGLQFRASHDVKLKHREVDTLKTSTHLQGEFKGGAIGVRLEEQATIEERPVEVRAQQGEVAMVADLAGPAYKFELSSALPSIGLPKATFKFPIGEVSFEEKEEEEVKKMLSISGIVKGQLLNGVCTAQYQDESLNLRYLYKDEQMAFIPSISLPSNALSMAFKRRLGPSDKLSYWYNFDSNYWSTVYKHTVGKDYKFKVGYDSEVRLGWASLWVGDEDGQAKTAPMKTKIQFMLQVPKDDIKSAALMFRVKKRWDI</sequence>
<proteinExistence type="predicted"/>